<protein>
    <recommendedName>
        <fullName evidence="1">Tim10-like domain-containing protein</fullName>
    </recommendedName>
</protein>
<organism evidence="2 3">
    <name type="scientific">Peromyscus maniculatus bairdii</name>
    <name type="common">Prairie deer mouse</name>
    <dbReference type="NCBI Taxonomy" id="230844"/>
    <lineage>
        <taxon>Eukaryota</taxon>
        <taxon>Metazoa</taxon>
        <taxon>Chordata</taxon>
        <taxon>Craniata</taxon>
        <taxon>Vertebrata</taxon>
        <taxon>Euteleostomi</taxon>
        <taxon>Mammalia</taxon>
        <taxon>Eutheria</taxon>
        <taxon>Euarchontoglires</taxon>
        <taxon>Glires</taxon>
        <taxon>Rodentia</taxon>
        <taxon>Myomorpha</taxon>
        <taxon>Muroidea</taxon>
        <taxon>Cricetidae</taxon>
        <taxon>Neotominae</taxon>
        <taxon>Peromyscus</taxon>
    </lineage>
</organism>
<accession>A0A8C8UHK7</accession>
<dbReference type="SUPFAM" id="SSF144122">
    <property type="entry name" value="Tim10-like"/>
    <property type="match status" value="1"/>
</dbReference>
<dbReference type="InterPro" id="IPR004217">
    <property type="entry name" value="Tim10-like"/>
</dbReference>
<reference evidence="2 3" key="1">
    <citation type="submission" date="2018-10" db="EMBL/GenBank/DDBJ databases">
        <title>Improved assembly of the deer mouse Peromyscus maniculatus genome.</title>
        <authorList>
            <person name="Lassance J.-M."/>
            <person name="Hoekstra H.E."/>
        </authorList>
    </citation>
    <scope>NUCLEOTIDE SEQUENCE [LARGE SCALE GENOMIC DNA]</scope>
</reference>
<reference evidence="2" key="3">
    <citation type="submission" date="2025-09" db="UniProtKB">
        <authorList>
            <consortium name="Ensembl"/>
        </authorList>
    </citation>
    <scope>IDENTIFICATION</scope>
</reference>
<dbReference type="Gene3D" id="1.10.287.810">
    <property type="entry name" value="Mitochondrial import inner membrane translocase subunit tim13 like domains"/>
    <property type="match status" value="1"/>
</dbReference>
<feature type="domain" description="Tim10-like" evidence="1">
    <location>
        <begin position="30"/>
        <end position="86"/>
    </location>
</feature>
<dbReference type="Pfam" id="PF02953">
    <property type="entry name" value="zf-Tim10_DDP"/>
    <property type="match status" value="1"/>
</dbReference>
<evidence type="ECO:0000313" key="3">
    <source>
        <dbReference type="Proteomes" id="UP000694547"/>
    </source>
</evidence>
<evidence type="ECO:0000259" key="1">
    <source>
        <dbReference type="Pfam" id="PF02953"/>
    </source>
</evidence>
<dbReference type="InterPro" id="IPR035427">
    <property type="entry name" value="Tim10-like_dom_sf"/>
</dbReference>
<name>A0A8C8UHK7_PERMB</name>
<dbReference type="Proteomes" id="UP000694547">
    <property type="component" value="Chromosome 2"/>
</dbReference>
<reference evidence="2" key="2">
    <citation type="submission" date="2025-08" db="UniProtKB">
        <authorList>
            <consortium name="Ensembl"/>
        </authorList>
    </citation>
    <scope>IDENTIFICATION</scope>
</reference>
<dbReference type="Ensembl" id="ENSPEMT00000034619.1">
    <property type="protein sequence ID" value="ENSPEMP00000029439.1"/>
    <property type="gene ID" value="ENSPEMG00000029859.1"/>
</dbReference>
<sequence length="154" mass="17315">QRKHSLFKTTSSITPAKLSEADKVAFQCLLAAEEQKAQCPTEVHHVMEPCWDEYVENLENWLDSRTENCVTSCVDCFTNTLAITGQFAQNVQKGGQQAGPQENDRRHRTCYYAGGLLVEEKLSSSCQLMSSQLSRLLVLEPKQLECFKKLISGI</sequence>
<proteinExistence type="predicted"/>
<dbReference type="AlphaFoldDB" id="A0A8C8UHK7"/>
<evidence type="ECO:0000313" key="2">
    <source>
        <dbReference type="Ensembl" id="ENSPEMP00000029439.1"/>
    </source>
</evidence>
<keyword evidence="3" id="KW-1185">Reference proteome</keyword>